<dbReference type="AlphaFoldDB" id="X1NJH9"/>
<sequence>MGTKLEKTTNEKLKELVDAIEAKLDNDTHGLAALKALIDAVCGDVGVECNVSAERAAKLDNLDMANSALKTLIDAIKLKSDLMNSDSGSATITGTDSDTIVPSSLPTKMHLSLDINALVAAGADNTIEIKVGVGASERVVAYYNLVGDGADITADTGSG</sequence>
<protein>
    <submittedName>
        <fullName evidence="1">Uncharacterized protein</fullName>
    </submittedName>
</protein>
<reference evidence="1" key="1">
    <citation type="journal article" date="2014" name="Front. Microbiol.">
        <title>High frequency of phylogenetically diverse reductive dehalogenase-homologous genes in deep subseafloor sedimentary metagenomes.</title>
        <authorList>
            <person name="Kawai M."/>
            <person name="Futagami T."/>
            <person name="Toyoda A."/>
            <person name="Takaki Y."/>
            <person name="Nishi S."/>
            <person name="Hori S."/>
            <person name="Arai W."/>
            <person name="Tsubouchi T."/>
            <person name="Morono Y."/>
            <person name="Uchiyama I."/>
            <person name="Ito T."/>
            <person name="Fujiyama A."/>
            <person name="Inagaki F."/>
            <person name="Takami H."/>
        </authorList>
    </citation>
    <scope>NUCLEOTIDE SEQUENCE</scope>
    <source>
        <strain evidence="1">Expedition CK06-06</strain>
    </source>
</reference>
<proteinExistence type="predicted"/>
<gene>
    <name evidence="1" type="ORF">S06H3_32902</name>
</gene>
<evidence type="ECO:0000313" key="1">
    <source>
        <dbReference type="EMBL" id="GAI18844.1"/>
    </source>
</evidence>
<name>X1NJH9_9ZZZZ</name>
<feature type="non-terminal residue" evidence="1">
    <location>
        <position position="159"/>
    </location>
</feature>
<comment type="caution">
    <text evidence="1">The sequence shown here is derived from an EMBL/GenBank/DDBJ whole genome shotgun (WGS) entry which is preliminary data.</text>
</comment>
<organism evidence="1">
    <name type="scientific">marine sediment metagenome</name>
    <dbReference type="NCBI Taxonomy" id="412755"/>
    <lineage>
        <taxon>unclassified sequences</taxon>
        <taxon>metagenomes</taxon>
        <taxon>ecological metagenomes</taxon>
    </lineage>
</organism>
<dbReference type="EMBL" id="BARV01019597">
    <property type="protein sequence ID" value="GAI18844.1"/>
    <property type="molecule type" value="Genomic_DNA"/>
</dbReference>
<accession>X1NJH9</accession>